<dbReference type="SUPFAM" id="SSF50475">
    <property type="entry name" value="FMN-binding split barrel"/>
    <property type="match status" value="1"/>
</dbReference>
<protein>
    <submittedName>
        <fullName evidence="1">Nitroimidazol reductase NimA-like FMN-containing flavoprotein (Pyridoxamine 5'-phosphate oxidase superfamily)</fullName>
    </submittedName>
</protein>
<keyword evidence="2" id="KW-1185">Reference proteome</keyword>
<sequence>MNAESRAAVERLHPGECWYLLNGTTVGRLAVPVDGHPEIFPVNFVLSGASIVFRSDLGTKYQSAVTDPSALEIDGYSSSTEMAWSVVVRGQSQLIVDSQEMAAADDLNLEPWQAGSKSSYLRLIPTSVTGRRFKTLRPDIWRGTVLRTVRDPSPSAIPDQ</sequence>
<proteinExistence type="predicted"/>
<accession>A0ABX0THX1</accession>
<dbReference type="Pfam" id="PF12900">
    <property type="entry name" value="Pyridox_ox_2"/>
    <property type="match status" value="1"/>
</dbReference>
<dbReference type="InterPro" id="IPR012349">
    <property type="entry name" value="Split_barrel_FMN-bd"/>
</dbReference>
<dbReference type="EMBL" id="JAAOZD010000004">
    <property type="protein sequence ID" value="NIJ02097.1"/>
    <property type="molecule type" value="Genomic_DNA"/>
</dbReference>
<dbReference type="RefSeq" id="WP_167266879.1">
    <property type="nucleotide sequence ID" value="NZ_BAAAVO010000001.1"/>
</dbReference>
<evidence type="ECO:0000313" key="1">
    <source>
        <dbReference type="EMBL" id="NIJ02097.1"/>
    </source>
</evidence>
<organism evidence="1 2">
    <name type="scientific">Paenarthrobacter ilicis</name>
    <dbReference type="NCBI Taxonomy" id="43665"/>
    <lineage>
        <taxon>Bacteria</taxon>
        <taxon>Bacillati</taxon>
        <taxon>Actinomycetota</taxon>
        <taxon>Actinomycetes</taxon>
        <taxon>Micrococcales</taxon>
        <taxon>Micrococcaceae</taxon>
        <taxon>Paenarthrobacter</taxon>
    </lineage>
</organism>
<name>A0ABX0THX1_9MICC</name>
<evidence type="ECO:0000313" key="2">
    <source>
        <dbReference type="Proteomes" id="UP000802392"/>
    </source>
</evidence>
<dbReference type="InterPro" id="IPR024747">
    <property type="entry name" value="Pyridox_Oxase-rel"/>
</dbReference>
<dbReference type="Gene3D" id="2.30.110.10">
    <property type="entry name" value="Electron Transport, Fmn-binding Protein, Chain A"/>
    <property type="match status" value="1"/>
</dbReference>
<dbReference type="Proteomes" id="UP000802392">
    <property type="component" value="Unassembled WGS sequence"/>
</dbReference>
<comment type="caution">
    <text evidence="1">The sequence shown here is derived from an EMBL/GenBank/DDBJ whole genome shotgun (WGS) entry which is preliminary data.</text>
</comment>
<reference evidence="1 2" key="1">
    <citation type="submission" date="2020-03" db="EMBL/GenBank/DDBJ databases">
        <title>Genomic Encyclopedia of Type Strains, Phase III (KMG-III): the genomes of soil and plant-associated and newly described type strains.</title>
        <authorList>
            <person name="Whitman W."/>
        </authorList>
    </citation>
    <scope>NUCLEOTIDE SEQUENCE [LARGE SCALE GENOMIC DNA]</scope>
    <source>
        <strain evidence="1 2">CECT 4207</strain>
    </source>
</reference>
<gene>
    <name evidence="1" type="ORF">FHR86_002429</name>
</gene>